<organism evidence="2 3">
    <name type="scientific">Desulforamulus profundi</name>
    <dbReference type="NCBI Taxonomy" id="1383067"/>
    <lineage>
        <taxon>Bacteria</taxon>
        <taxon>Bacillati</taxon>
        <taxon>Bacillota</taxon>
        <taxon>Clostridia</taxon>
        <taxon>Eubacteriales</taxon>
        <taxon>Peptococcaceae</taxon>
        <taxon>Desulforamulus</taxon>
    </lineage>
</organism>
<sequence>MSKKLVLLLALVMSFSLVAFGCGGGKTKIEVKTPEQAAKMEGDPVQNLAVKEKEWLGRLDAVRGDISKSYSEWEQGKTTKEDFMNQLKKSNGTVRGMSKEYDLHMEANPFPADRKNEEFYKDGLAYGNKLRKTANDFIFMATEGILDTQTKKLKPLTDEQIKGLYQNYMVNKYDEYRAKLVPALDKVNKK</sequence>
<comment type="caution">
    <text evidence="2">The sequence shown here is derived from an EMBL/GenBank/DDBJ whole genome shotgun (WGS) entry which is preliminary data.</text>
</comment>
<evidence type="ECO:0000313" key="3">
    <source>
        <dbReference type="Proteomes" id="UP000222564"/>
    </source>
</evidence>
<evidence type="ECO:0000313" key="2">
    <source>
        <dbReference type="EMBL" id="PHJ37663.1"/>
    </source>
</evidence>
<keyword evidence="1" id="KW-0732">Signal</keyword>
<name>A0A2C6ME80_9FIRM</name>
<feature type="chain" id="PRO_5039581735" description="Lipoprotein" evidence="1">
    <location>
        <begin position="20"/>
        <end position="190"/>
    </location>
</feature>
<dbReference type="PROSITE" id="PS51257">
    <property type="entry name" value="PROKAR_LIPOPROTEIN"/>
    <property type="match status" value="1"/>
</dbReference>
<evidence type="ECO:0000256" key="1">
    <source>
        <dbReference type="SAM" id="SignalP"/>
    </source>
</evidence>
<gene>
    <name evidence="2" type="ORF">P378_14330</name>
</gene>
<dbReference type="RefSeq" id="WP_099083520.1">
    <property type="nucleotide sequence ID" value="NZ_AWQQ01000087.1"/>
</dbReference>
<dbReference type="AlphaFoldDB" id="A0A2C6ME80"/>
<dbReference type="Proteomes" id="UP000222564">
    <property type="component" value="Unassembled WGS sequence"/>
</dbReference>
<feature type="signal peptide" evidence="1">
    <location>
        <begin position="1"/>
        <end position="19"/>
    </location>
</feature>
<reference evidence="2 3" key="1">
    <citation type="submission" date="2013-09" db="EMBL/GenBank/DDBJ databases">
        <title>Biodegradation of hydrocarbons in the deep terrestrial subsurface : characterization of a microbial consortium composed of two Desulfotomaculum species originating from a deep geological formation.</title>
        <authorList>
            <person name="Aullo T."/>
            <person name="Berlendis S."/>
            <person name="Lascourreges J.-F."/>
            <person name="Dessort D."/>
            <person name="Saint-Laurent S."/>
            <person name="Schraauwers B."/>
            <person name="Mas J."/>
            <person name="Magot M."/>
            <person name="Ranchou-Peyruse A."/>
        </authorList>
    </citation>
    <scope>NUCLEOTIDE SEQUENCE [LARGE SCALE GENOMIC DNA]</scope>
    <source>
        <strain evidence="2 3">Bs107</strain>
    </source>
</reference>
<dbReference type="OrthoDB" id="1786546at2"/>
<protein>
    <recommendedName>
        <fullName evidence="4">Lipoprotein</fullName>
    </recommendedName>
</protein>
<dbReference type="EMBL" id="AWQQ01000087">
    <property type="protein sequence ID" value="PHJ37663.1"/>
    <property type="molecule type" value="Genomic_DNA"/>
</dbReference>
<evidence type="ECO:0008006" key="4">
    <source>
        <dbReference type="Google" id="ProtNLM"/>
    </source>
</evidence>
<accession>A0A2C6ME80</accession>
<keyword evidence="3" id="KW-1185">Reference proteome</keyword>
<proteinExistence type="predicted"/>